<gene>
    <name evidence="2" type="ORF">HMPREF9440_01244</name>
</gene>
<feature type="region of interest" description="Disordered" evidence="1">
    <location>
        <begin position="33"/>
        <end position="53"/>
    </location>
</feature>
<comment type="caution">
    <text evidence="2">The sequence shown here is derived from an EMBL/GenBank/DDBJ whole genome shotgun (WGS) entry which is preliminary data.</text>
</comment>
<evidence type="ECO:0000256" key="1">
    <source>
        <dbReference type="SAM" id="MobiDB-lite"/>
    </source>
</evidence>
<reference evidence="2 3" key="1">
    <citation type="submission" date="2011-11" db="EMBL/GenBank/DDBJ databases">
        <authorList>
            <person name="Weinstock G."/>
            <person name="Sodergren E."/>
            <person name="Clifton S."/>
            <person name="Fulton L."/>
            <person name="Fulton B."/>
            <person name="Courtney L."/>
            <person name="Fronick C."/>
            <person name="Harrison M."/>
            <person name="Strong C."/>
            <person name="Farmer C."/>
            <person name="Delahaunty K."/>
            <person name="Markovic C."/>
            <person name="Hall O."/>
            <person name="Minx P."/>
            <person name="Tomlinson C."/>
            <person name="Mitreva M."/>
            <person name="Hou S."/>
            <person name="Chen J."/>
            <person name="Wollam A."/>
            <person name="Pepin K.H."/>
            <person name="Johnson M."/>
            <person name="Bhonagiri V."/>
            <person name="Zhang X."/>
            <person name="Suruliraj S."/>
            <person name="Warren W."/>
            <person name="Chinwalla A."/>
            <person name="Mardis E.R."/>
            <person name="Wilson R.K."/>
        </authorList>
    </citation>
    <scope>NUCLEOTIDE SEQUENCE [LARGE SCALE GENOMIC DNA]</scope>
    <source>
        <strain evidence="2 3">YIT 11816</strain>
    </source>
</reference>
<dbReference type="PATRIC" id="fig|762967.3.peg.982"/>
<name>H3KES9_9BURK</name>
<sequence>MHGTGGFAGTIDALRTLAPGAKVVDPIGFVREDVRGDPASESTARAHAASYTE</sequence>
<proteinExistence type="predicted"/>
<dbReference type="EMBL" id="AFBQ01000172">
    <property type="protein sequence ID" value="EHY31372.1"/>
    <property type="molecule type" value="Genomic_DNA"/>
</dbReference>
<evidence type="ECO:0000313" key="3">
    <source>
        <dbReference type="Proteomes" id="UP000004956"/>
    </source>
</evidence>
<protein>
    <submittedName>
        <fullName evidence="2">Uncharacterized protein</fullName>
    </submittedName>
</protein>
<dbReference type="HOGENOM" id="CLU_3066963_0_0_4"/>
<accession>H3KES9</accession>
<dbReference type="AlphaFoldDB" id="H3KES9"/>
<evidence type="ECO:0000313" key="2">
    <source>
        <dbReference type="EMBL" id="EHY31372.1"/>
    </source>
</evidence>
<keyword evidence="3" id="KW-1185">Reference proteome</keyword>
<dbReference type="Proteomes" id="UP000004956">
    <property type="component" value="Unassembled WGS sequence"/>
</dbReference>
<organism evidence="2 3">
    <name type="scientific">Sutterella parvirubra YIT 11816</name>
    <dbReference type="NCBI Taxonomy" id="762967"/>
    <lineage>
        <taxon>Bacteria</taxon>
        <taxon>Pseudomonadati</taxon>
        <taxon>Pseudomonadota</taxon>
        <taxon>Betaproteobacteria</taxon>
        <taxon>Burkholderiales</taxon>
        <taxon>Sutterellaceae</taxon>
        <taxon>Sutterella</taxon>
    </lineage>
</organism>